<reference evidence="3" key="1">
    <citation type="submission" date="2017-03" db="EMBL/GenBank/DDBJ databases">
        <title>Phytopthora megakarya and P. palmivora, two closely related causual agents of cacao black pod achieved similar genome size and gene model numbers by different mechanisms.</title>
        <authorList>
            <person name="Ali S."/>
            <person name="Shao J."/>
            <person name="Larry D.J."/>
            <person name="Kronmiller B."/>
            <person name="Shen D."/>
            <person name="Strem M.D."/>
            <person name="Melnick R.L."/>
            <person name="Guiltinan M.J."/>
            <person name="Tyler B.M."/>
            <person name="Meinhardt L.W."/>
            <person name="Bailey B.A."/>
        </authorList>
    </citation>
    <scope>NUCLEOTIDE SEQUENCE [LARGE SCALE GENOMIC DNA]</scope>
    <source>
        <strain evidence="3">zdho120</strain>
    </source>
</reference>
<feature type="region of interest" description="Disordered" evidence="1">
    <location>
        <begin position="20"/>
        <end position="70"/>
    </location>
</feature>
<sequence>MSTPLKALIQERLRAKMVGRQSDYDEDYDRQPMDVTAYDISNRRDGDERSTSSQGSSTRRSSLPQSNYPMRLHTHIDPAAYLVPSEHNDRYYPPSTPYGPNNDIPTMLGIIIVKHLRTIHLLVPNTCTTKKTNVDVTTPTIVIVTNCHRVMNLQLEGDTQANIPVKISRHGITLRIVRHQASPDLWREAPFILHPTLLHEYTTQDISIKTVIVVTARAHRLLDSLHPVTSLTTMITIVNVIPGSLMTTIITTKLPSKSEIPQHGNMTTSTHQLRNLFVILLHTAATPTRQSIPRQRHHYRANFKRKKSKYQALPLFYTCLDDILPLD</sequence>
<name>A0A225WRH6_9STRA</name>
<proteinExistence type="predicted"/>
<dbReference type="AlphaFoldDB" id="A0A225WRH6"/>
<evidence type="ECO:0000256" key="1">
    <source>
        <dbReference type="SAM" id="MobiDB-lite"/>
    </source>
</evidence>
<feature type="compositionally biased region" description="Basic and acidic residues" evidence="1">
    <location>
        <begin position="41"/>
        <end position="50"/>
    </location>
</feature>
<accession>A0A225WRH6</accession>
<evidence type="ECO:0000313" key="3">
    <source>
        <dbReference type="Proteomes" id="UP000198211"/>
    </source>
</evidence>
<gene>
    <name evidence="2" type="ORF">PHMEG_0006077</name>
</gene>
<dbReference type="Proteomes" id="UP000198211">
    <property type="component" value="Unassembled WGS sequence"/>
</dbReference>
<keyword evidence="3" id="KW-1185">Reference proteome</keyword>
<comment type="caution">
    <text evidence="2">The sequence shown here is derived from an EMBL/GenBank/DDBJ whole genome shotgun (WGS) entry which is preliminary data.</text>
</comment>
<feature type="compositionally biased region" description="Low complexity" evidence="1">
    <location>
        <begin position="51"/>
        <end position="62"/>
    </location>
</feature>
<dbReference type="EMBL" id="NBNE01000418">
    <property type="protein sequence ID" value="OWZ19647.1"/>
    <property type="molecule type" value="Genomic_DNA"/>
</dbReference>
<protein>
    <submittedName>
        <fullName evidence="2">Uncharacterized protein</fullName>
    </submittedName>
</protein>
<dbReference type="OrthoDB" id="123404at2759"/>
<evidence type="ECO:0000313" key="2">
    <source>
        <dbReference type="EMBL" id="OWZ19647.1"/>
    </source>
</evidence>
<organism evidence="2 3">
    <name type="scientific">Phytophthora megakarya</name>
    <dbReference type="NCBI Taxonomy" id="4795"/>
    <lineage>
        <taxon>Eukaryota</taxon>
        <taxon>Sar</taxon>
        <taxon>Stramenopiles</taxon>
        <taxon>Oomycota</taxon>
        <taxon>Peronosporomycetes</taxon>
        <taxon>Peronosporales</taxon>
        <taxon>Peronosporaceae</taxon>
        <taxon>Phytophthora</taxon>
    </lineage>
</organism>